<dbReference type="Pfam" id="PF02628">
    <property type="entry name" value="COX15-CtaA"/>
    <property type="match status" value="1"/>
</dbReference>
<evidence type="ECO:0000256" key="4">
    <source>
        <dbReference type="ARBA" id="ARBA00022723"/>
    </source>
</evidence>
<name>A0A6A4WJQ5_AMPAM</name>
<feature type="transmembrane region" description="Helical" evidence="12">
    <location>
        <begin position="236"/>
        <end position="258"/>
    </location>
</feature>
<dbReference type="GO" id="GO:0120547">
    <property type="term" value="F:heme A synthase activity"/>
    <property type="evidence" value="ECO:0007669"/>
    <property type="project" value="UniProtKB-EC"/>
</dbReference>
<evidence type="ECO:0000256" key="6">
    <source>
        <dbReference type="ARBA" id="ARBA00023002"/>
    </source>
</evidence>
<evidence type="ECO:0000256" key="12">
    <source>
        <dbReference type="SAM" id="Phobius"/>
    </source>
</evidence>
<keyword evidence="7" id="KW-0408">Iron</keyword>
<evidence type="ECO:0000313" key="13">
    <source>
        <dbReference type="EMBL" id="KAF0302398.1"/>
    </source>
</evidence>
<dbReference type="GO" id="GO:0006784">
    <property type="term" value="P:heme A biosynthetic process"/>
    <property type="evidence" value="ECO:0007669"/>
    <property type="project" value="InterPro"/>
</dbReference>
<evidence type="ECO:0000256" key="10">
    <source>
        <dbReference type="ARBA" id="ARBA00044501"/>
    </source>
</evidence>
<feature type="transmembrane region" description="Helical" evidence="12">
    <location>
        <begin position="278"/>
        <end position="300"/>
    </location>
</feature>
<keyword evidence="5 12" id="KW-1133">Transmembrane helix</keyword>
<evidence type="ECO:0000256" key="3">
    <source>
        <dbReference type="ARBA" id="ARBA00022692"/>
    </source>
</evidence>
<dbReference type="AlphaFoldDB" id="A0A6A4WJQ5"/>
<evidence type="ECO:0000256" key="11">
    <source>
        <dbReference type="ARBA" id="ARBA00048044"/>
    </source>
</evidence>
<feature type="transmembrane region" description="Helical" evidence="12">
    <location>
        <begin position="340"/>
        <end position="360"/>
    </location>
</feature>
<dbReference type="InterPro" id="IPR023754">
    <property type="entry name" value="HemeA_Synthase_type2"/>
</dbReference>
<evidence type="ECO:0000256" key="5">
    <source>
        <dbReference type="ARBA" id="ARBA00022989"/>
    </source>
</evidence>
<comment type="caution">
    <text evidence="13">The sequence shown here is derived from an EMBL/GenBank/DDBJ whole genome shotgun (WGS) entry which is preliminary data.</text>
</comment>
<evidence type="ECO:0000313" key="14">
    <source>
        <dbReference type="Proteomes" id="UP000440578"/>
    </source>
</evidence>
<keyword evidence="3 12" id="KW-0812">Transmembrane</keyword>
<dbReference type="PANTHER" id="PTHR23289:SF2">
    <property type="entry name" value="CYTOCHROME C OXIDASE ASSEMBLY PROTEIN COX15 HOMOLOG"/>
    <property type="match status" value="1"/>
</dbReference>
<dbReference type="GO" id="GO:0016653">
    <property type="term" value="F:oxidoreductase activity, acting on NAD(P)H, heme protein as acceptor"/>
    <property type="evidence" value="ECO:0007669"/>
    <property type="project" value="TreeGrafter"/>
</dbReference>
<comment type="subcellular location">
    <subcellularLocation>
        <location evidence="2">Membrane</location>
        <topology evidence="2">Multi-pass membrane protein</topology>
    </subcellularLocation>
</comment>
<dbReference type="OrthoDB" id="1726137at2759"/>
<reference evidence="13 14" key="1">
    <citation type="submission" date="2019-07" db="EMBL/GenBank/DDBJ databases">
        <title>Draft genome assembly of a fouling barnacle, Amphibalanus amphitrite (Darwin, 1854): The first reference genome for Thecostraca.</title>
        <authorList>
            <person name="Kim W."/>
        </authorList>
    </citation>
    <scope>NUCLEOTIDE SEQUENCE [LARGE SCALE GENOMIC DNA]</scope>
    <source>
        <strain evidence="13">SNU_AA5</strain>
        <tissue evidence="13">Soma without cirri and trophi</tissue>
    </source>
</reference>
<keyword evidence="9 12" id="KW-0472">Membrane</keyword>
<evidence type="ECO:0000256" key="8">
    <source>
        <dbReference type="ARBA" id="ARBA00023133"/>
    </source>
</evidence>
<dbReference type="GO" id="GO:0005743">
    <property type="term" value="C:mitochondrial inner membrane"/>
    <property type="evidence" value="ECO:0007669"/>
    <property type="project" value="TreeGrafter"/>
</dbReference>
<feature type="transmembrane region" description="Helical" evidence="12">
    <location>
        <begin position="372"/>
        <end position="395"/>
    </location>
</feature>
<organism evidence="13 14">
    <name type="scientific">Amphibalanus amphitrite</name>
    <name type="common">Striped barnacle</name>
    <name type="synonym">Balanus amphitrite</name>
    <dbReference type="NCBI Taxonomy" id="1232801"/>
    <lineage>
        <taxon>Eukaryota</taxon>
        <taxon>Metazoa</taxon>
        <taxon>Ecdysozoa</taxon>
        <taxon>Arthropoda</taxon>
        <taxon>Crustacea</taxon>
        <taxon>Multicrustacea</taxon>
        <taxon>Cirripedia</taxon>
        <taxon>Thoracica</taxon>
        <taxon>Thoracicalcarea</taxon>
        <taxon>Balanomorpha</taxon>
        <taxon>Balanoidea</taxon>
        <taxon>Balanidae</taxon>
        <taxon>Amphibalaninae</taxon>
        <taxon>Amphibalanus</taxon>
    </lineage>
</organism>
<comment type="pathway">
    <text evidence="10">Porphyrin-containing compound metabolism; heme A biosynthesis; heme A from heme O: step 1/1.</text>
</comment>
<evidence type="ECO:0000256" key="7">
    <source>
        <dbReference type="ARBA" id="ARBA00023004"/>
    </source>
</evidence>
<evidence type="ECO:0000256" key="2">
    <source>
        <dbReference type="ARBA" id="ARBA00004141"/>
    </source>
</evidence>
<dbReference type="InterPro" id="IPR003780">
    <property type="entry name" value="COX15/CtaA_fam"/>
</dbReference>
<evidence type="ECO:0000256" key="1">
    <source>
        <dbReference type="ARBA" id="ARBA00001970"/>
    </source>
</evidence>
<dbReference type="EMBL" id="VIIS01001067">
    <property type="protein sequence ID" value="KAF0302396.1"/>
    <property type="molecule type" value="Genomic_DNA"/>
</dbReference>
<dbReference type="GO" id="GO:0046872">
    <property type="term" value="F:metal ion binding"/>
    <property type="evidence" value="ECO:0007669"/>
    <property type="project" value="UniProtKB-KW"/>
</dbReference>
<accession>A0A6A4WJQ5</accession>
<keyword evidence="14" id="KW-1185">Reference proteome</keyword>
<proteinExistence type="predicted"/>
<comment type="catalytic activity">
    <reaction evidence="11">
        <text>Fe(II)-heme o + 2 A + H2O = Fe(II)-heme a + 2 AH2</text>
        <dbReference type="Rhea" id="RHEA:63388"/>
        <dbReference type="ChEBI" id="CHEBI:13193"/>
        <dbReference type="ChEBI" id="CHEBI:15377"/>
        <dbReference type="ChEBI" id="CHEBI:17499"/>
        <dbReference type="ChEBI" id="CHEBI:60530"/>
        <dbReference type="ChEBI" id="CHEBI:61715"/>
        <dbReference type="EC" id="1.17.99.9"/>
    </reaction>
    <physiologicalReaction direction="left-to-right" evidence="11">
        <dbReference type="Rhea" id="RHEA:63389"/>
    </physiologicalReaction>
</comment>
<dbReference type="EMBL" id="VIIS01001067">
    <property type="protein sequence ID" value="KAF0302398.1"/>
    <property type="molecule type" value="Genomic_DNA"/>
</dbReference>
<keyword evidence="4" id="KW-0479">Metal-binding</keyword>
<feature type="transmembrane region" description="Helical" evidence="12">
    <location>
        <begin position="168"/>
        <end position="186"/>
    </location>
</feature>
<feature type="transmembrane region" description="Helical" evidence="12">
    <location>
        <begin position="198"/>
        <end position="216"/>
    </location>
</feature>
<dbReference type="Proteomes" id="UP000440578">
    <property type="component" value="Unassembled WGS sequence"/>
</dbReference>
<protein>
    <submittedName>
        <fullName evidence="13">Cytochrome c oxidase assembly protein COX15</fullName>
    </submittedName>
</protein>
<dbReference type="PANTHER" id="PTHR23289">
    <property type="entry name" value="CYTOCHROME C OXIDASE ASSEMBLY PROTEIN COX15"/>
    <property type="match status" value="1"/>
</dbReference>
<keyword evidence="6" id="KW-0560">Oxidoreductase</keyword>
<sequence length="429" mass="47494">MILSKLCTLPSYGLGGKYMSLQFVNSLKSGLQSSAKLSFARTTKVQESTLKNVFNGGVARALRQASSSAAGTTTELAPSARKAVGFWLMGCTGMVFGAVMLGGVTRLTESGLSMVDWKLLGRSWPQSEIEWQAELEKYRHYPEFQLKNKDITMSDFKFIWLMEYGHRMWGRLIGATFALPAVYFWTKGYFTKSMRRRVPIFGSLILLQGLMGWYMVKSGLDHKNFEGPSDVPRVSQYRLAAHLGAALVLATLFLYNGLDHLIPAQVVKVTSSVRRVRIMAHVCKGFIFLAAFSGAFVAGLDAGLTYNEFPLMGGRLVPTDLLAYEPKLSNVTENPTTVQFNHRMLGMTVFALVHGLWFATRKAKLPPRAYTAANAMLAMTYLQLTLGIATLLLYVPTPVAASHQTGALTLLSLAVWMTHECKLLKYVPK</sequence>
<feature type="transmembrane region" description="Helical" evidence="12">
    <location>
        <begin position="84"/>
        <end position="104"/>
    </location>
</feature>
<evidence type="ECO:0000256" key="9">
    <source>
        <dbReference type="ARBA" id="ARBA00023136"/>
    </source>
</evidence>
<gene>
    <name evidence="13" type="primary">COX15_3</name>
    <name evidence="13" type="ORF">FJT64_025531</name>
</gene>
<comment type="cofactor">
    <cofactor evidence="1">
        <name>heme b</name>
        <dbReference type="ChEBI" id="CHEBI:60344"/>
    </cofactor>
</comment>
<keyword evidence="8" id="KW-0350">Heme biosynthesis</keyword>